<evidence type="ECO:0000256" key="1">
    <source>
        <dbReference type="SAM" id="MobiDB-lite"/>
    </source>
</evidence>
<dbReference type="Proteomes" id="UP000008915">
    <property type="component" value="Chromosome"/>
</dbReference>
<dbReference type="KEGG" id="tmr:Tmar_1970"/>
<reference evidence="3" key="2">
    <citation type="journal article" date="2010" name="Stand. Genomic Sci.">
        <title>Complete genome sequence of Thermaerobacter marianensis type strain (7p75aT).</title>
        <authorList>
            <person name="Han C."/>
            <person name="Gu W."/>
            <person name="Zhang X."/>
            <person name="Lapidus A."/>
            <person name="Nolan M."/>
            <person name="Copeland A."/>
            <person name="Lucas S."/>
            <person name="Glavina Del Rio T."/>
            <person name="Tice H."/>
            <person name="Cheng J."/>
            <person name="Tapia R."/>
            <person name="Goodwin L."/>
            <person name="Pitluck S."/>
            <person name="Pagani I."/>
            <person name="Ivanova N."/>
            <person name="Mavromatis K."/>
            <person name="Mikhailova N."/>
            <person name="Pati A."/>
            <person name="Chen A."/>
            <person name="Palaniappan K."/>
            <person name="Land M."/>
            <person name="Hauser L."/>
            <person name="Chang Y."/>
            <person name="Jeffries C."/>
            <person name="Schneider S."/>
            <person name="Rohde M."/>
            <person name="Goker M."/>
            <person name="Pukall R."/>
            <person name="Woyke T."/>
            <person name="Bristow J."/>
            <person name="Eisen J."/>
            <person name="Markowitz V."/>
            <person name="Hugenholtz P."/>
            <person name="Kyrpides N."/>
            <person name="Klenk H."/>
            <person name="Detter J."/>
        </authorList>
    </citation>
    <scope>NUCLEOTIDE SEQUENCE [LARGE SCALE GENOMIC DNA]</scope>
    <source>
        <strain evidence="3">ATCC 700841 / DSM 12885 / JCM 10246 / 7p75a</strain>
    </source>
</reference>
<keyword evidence="3" id="KW-1185">Reference proteome</keyword>
<organism evidence="2 3">
    <name type="scientific">Thermaerobacter marianensis (strain ATCC 700841 / DSM 12885 / JCM 10246 / 7p75a)</name>
    <dbReference type="NCBI Taxonomy" id="644966"/>
    <lineage>
        <taxon>Bacteria</taxon>
        <taxon>Bacillati</taxon>
        <taxon>Bacillota</taxon>
        <taxon>Clostridia</taxon>
        <taxon>Eubacteriales</taxon>
        <taxon>Clostridiales Family XVII. Incertae Sedis</taxon>
        <taxon>Thermaerobacter</taxon>
    </lineage>
</organism>
<dbReference type="AlphaFoldDB" id="E6SJ29"/>
<dbReference type="EMBL" id="CP002344">
    <property type="protein sequence ID" value="ADU52053.1"/>
    <property type="molecule type" value="Genomic_DNA"/>
</dbReference>
<name>E6SJ29_THEM7</name>
<reference evidence="2 3" key="1">
    <citation type="journal article" date="2010" name="Stand. Genomic Sci.">
        <title>Complete genome sequence of Thermaerobacter marianensis type strain (7p75a).</title>
        <authorList>
            <person name="Han C."/>
            <person name="Gu W."/>
            <person name="Zhang X."/>
            <person name="Lapidus A."/>
            <person name="Nolan M."/>
            <person name="Copeland A."/>
            <person name="Lucas S."/>
            <person name="Del Rio T.G."/>
            <person name="Tice H."/>
            <person name="Cheng J.F."/>
            <person name="Tapia R."/>
            <person name="Goodwin L."/>
            <person name="Pitluck S."/>
            <person name="Pagani I."/>
            <person name="Ivanova N."/>
            <person name="Mavromatis K."/>
            <person name="Mikhailova N."/>
            <person name="Pati A."/>
            <person name="Chen A."/>
            <person name="Palaniappan K."/>
            <person name="Land M."/>
            <person name="Hauser L."/>
            <person name="Chang Y.J."/>
            <person name="Jeffries C.D."/>
            <person name="Schneider S."/>
            <person name="Rohde M."/>
            <person name="Goker M."/>
            <person name="Pukall R."/>
            <person name="Woyke T."/>
            <person name="Bristow J."/>
            <person name="Eisen J.A."/>
            <person name="Markowitz V."/>
            <person name="Hugenholtz P."/>
            <person name="Kyrpides N.C."/>
            <person name="Klenk H.P."/>
            <person name="Detter J.C."/>
        </authorList>
    </citation>
    <scope>NUCLEOTIDE SEQUENCE [LARGE SCALE GENOMIC DNA]</scope>
    <source>
        <strain evidence="3">ATCC 700841 / DSM 12885 / JCM 10246 / 7p75a</strain>
    </source>
</reference>
<feature type="region of interest" description="Disordered" evidence="1">
    <location>
        <begin position="27"/>
        <end position="53"/>
    </location>
</feature>
<sequence>MKPLAIRGRSAADPACTAFLVLPIGGNGRVPGDGKEPAGNRAFLSGRIAPGPA</sequence>
<dbReference type="HOGENOM" id="CLU_3067181_0_0_9"/>
<protein>
    <submittedName>
        <fullName evidence="2">Uncharacterized protein</fullName>
    </submittedName>
</protein>
<evidence type="ECO:0000313" key="3">
    <source>
        <dbReference type="Proteomes" id="UP000008915"/>
    </source>
</evidence>
<accession>E6SJ29</accession>
<evidence type="ECO:0000313" key="2">
    <source>
        <dbReference type="EMBL" id="ADU52053.1"/>
    </source>
</evidence>
<gene>
    <name evidence="2" type="ordered locus">Tmar_1970</name>
</gene>
<proteinExistence type="predicted"/>